<dbReference type="EMBL" id="UINC01044865">
    <property type="protein sequence ID" value="SVB50893.1"/>
    <property type="molecule type" value="Genomic_DNA"/>
</dbReference>
<dbReference type="AlphaFoldDB" id="A0A382ELX8"/>
<feature type="non-terminal residue" evidence="1">
    <location>
        <position position="426"/>
    </location>
</feature>
<evidence type="ECO:0000313" key="1">
    <source>
        <dbReference type="EMBL" id="SVB50893.1"/>
    </source>
</evidence>
<reference evidence="1" key="1">
    <citation type="submission" date="2018-05" db="EMBL/GenBank/DDBJ databases">
        <authorList>
            <person name="Lanie J.A."/>
            <person name="Ng W.-L."/>
            <person name="Kazmierczak K.M."/>
            <person name="Andrzejewski T.M."/>
            <person name="Davidsen T.M."/>
            <person name="Wayne K.J."/>
            <person name="Tettelin H."/>
            <person name="Glass J.I."/>
            <person name="Rusch D."/>
            <person name="Podicherti R."/>
            <person name="Tsui H.-C.T."/>
            <person name="Winkler M.E."/>
        </authorList>
    </citation>
    <scope>NUCLEOTIDE SEQUENCE</scope>
</reference>
<sequence>MFFLIYVSVSAQQIDPLGNPVFDKSGKELYRLHANFGLLEGNSVLRRDKEFKKKTGNRNFFTFNVEGQNVHHQLTVGNFPTKFSNFTLNKELYDAARWNITFPDTGGRVSMFAGRVTNNTFSISGEHSSPIEDREIPSDNDWFMAGIRAEANLGAYGISIADLPEFTLPLPRVGLSYVNRFFTNYDLTRSHNPLRGVTINNPPTEIFLRFRDASPENGGGAKVFGVKVFMDSTLEYNVTGGRERPGILLPHDSVRNMESRSANSEGFFTYRFFVFNSQDIKNIQFEIDIANDYLVEISTDNKNFQLELSAKGNITDESNRRTRKFHYGVLTDETTLGIDIQTTLKGFSVTAERSWYINTKQYPILKGKRTSDSVSAWFIDVNRNFGPIAWRSEYTRIAPFYGTAIKGEAVSSFIDDNDDEDPYADS</sequence>
<organism evidence="1">
    <name type="scientific">marine metagenome</name>
    <dbReference type="NCBI Taxonomy" id="408172"/>
    <lineage>
        <taxon>unclassified sequences</taxon>
        <taxon>metagenomes</taxon>
        <taxon>ecological metagenomes</taxon>
    </lineage>
</organism>
<gene>
    <name evidence="1" type="ORF">METZ01_LOCUS203747</name>
</gene>
<protein>
    <submittedName>
        <fullName evidence="1">Uncharacterized protein</fullName>
    </submittedName>
</protein>
<name>A0A382ELX8_9ZZZZ</name>
<proteinExistence type="predicted"/>
<accession>A0A382ELX8</accession>